<dbReference type="Proteomes" id="UP000245647">
    <property type="component" value="Unassembled WGS sequence"/>
</dbReference>
<feature type="non-terminal residue" evidence="2">
    <location>
        <position position="1"/>
    </location>
</feature>
<comment type="caution">
    <text evidence="2">The sequence shown here is derived from an EMBL/GenBank/DDBJ whole genome shotgun (WGS) entry which is preliminary data.</text>
</comment>
<evidence type="ECO:0000313" key="3">
    <source>
        <dbReference type="Proteomes" id="UP000245647"/>
    </source>
</evidence>
<organism evidence="2 3">
    <name type="scientific">Pararcticibacter amylolyticus</name>
    <dbReference type="NCBI Taxonomy" id="2173175"/>
    <lineage>
        <taxon>Bacteria</taxon>
        <taxon>Pseudomonadati</taxon>
        <taxon>Bacteroidota</taxon>
        <taxon>Sphingobacteriia</taxon>
        <taxon>Sphingobacteriales</taxon>
        <taxon>Sphingobacteriaceae</taxon>
        <taxon>Pararcticibacter</taxon>
    </lineage>
</organism>
<dbReference type="AlphaFoldDB" id="A0A2U2PD14"/>
<evidence type="ECO:0000313" key="2">
    <source>
        <dbReference type="EMBL" id="PWG79291.1"/>
    </source>
</evidence>
<dbReference type="EMBL" id="QEAS01000015">
    <property type="protein sequence ID" value="PWG79291.1"/>
    <property type="molecule type" value="Genomic_DNA"/>
</dbReference>
<name>A0A2U2PD14_9SPHI</name>
<reference evidence="2 3" key="1">
    <citation type="submission" date="2018-04" db="EMBL/GenBank/DDBJ databases">
        <title>Pedobacter chongqingensis sp. nov., isolated from a rottenly hemp rope.</title>
        <authorList>
            <person name="Cai Y."/>
        </authorList>
    </citation>
    <scope>NUCLEOTIDE SEQUENCE [LARGE SCALE GENOMIC DNA]</scope>
    <source>
        <strain evidence="2 3">FJ4-8</strain>
    </source>
</reference>
<keyword evidence="1" id="KW-0175">Coiled coil</keyword>
<feature type="coiled-coil region" evidence="1">
    <location>
        <begin position="182"/>
        <end position="209"/>
    </location>
</feature>
<dbReference type="OrthoDB" id="1123008at2"/>
<gene>
    <name evidence="2" type="ORF">DDR33_17365</name>
</gene>
<dbReference type="RefSeq" id="WP_158280784.1">
    <property type="nucleotide sequence ID" value="NZ_QEAS01000015.1"/>
</dbReference>
<keyword evidence="3" id="KW-1185">Reference proteome</keyword>
<sequence>IRFSFLFGLPSIFRGKTAQLPLNTIKSTRLDRFLREQKAESKDIYFQTSISIGKLSHLRLNRVNLYIYDFYLIGKSIHHDLNEMAQDVFSDYDAEIEQTHQPSKNSRRKGKLGKFGQIISQYLNSQSSLAQAIGMDKNKFGRLMYSDSEIIALDLYILTKLLNLDFKLVTEAICGHLYLNSAEEQQRLRDKYQAELDAKKAKRDAGKQKE</sequence>
<accession>A0A2U2PD14</accession>
<protein>
    <submittedName>
        <fullName evidence="2">Uncharacterized protein</fullName>
    </submittedName>
</protein>
<evidence type="ECO:0000256" key="1">
    <source>
        <dbReference type="SAM" id="Coils"/>
    </source>
</evidence>
<proteinExistence type="predicted"/>